<accession>A0AB72UJH8</accession>
<keyword evidence="1" id="KW-0614">Plasmid</keyword>
<evidence type="ECO:0000313" key="1">
    <source>
        <dbReference type="EMBL" id="AJD54431.1"/>
    </source>
</evidence>
<dbReference type="KEGG" id="txi:TH3_21793"/>
<dbReference type="EMBL" id="CP004389">
    <property type="protein sequence ID" value="AJD54431.1"/>
    <property type="molecule type" value="Genomic_DNA"/>
</dbReference>
<proteinExistence type="predicted"/>
<reference evidence="1 2" key="1">
    <citation type="journal article" date="2012" name="J. Bacteriol.">
        <title>Genome sequence of Thalassospira xiamenensis type strain M-5.</title>
        <authorList>
            <person name="Lai Q."/>
            <person name="Shao Z."/>
        </authorList>
    </citation>
    <scope>NUCLEOTIDE SEQUENCE [LARGE SCALE GENOMIC DNA]</scope>
    <source>
        <strain evidence="1 2">M-5</strain>
    </source>
</reference>
<organism evidence="1 2">
    <name type="scientific">Thalassospira xiamenensis M-5 = DSM 17429</name>
    <dbReference type="NCBI Taxonomy" id="1123366"/>
    <lineage>
        <taxon>Bacteria</taxon>
        <taxon>Pseudomonadati</taxon>
        <taxon>Pseudomonadota</taxon>
        <taxon>Alphaproteobacteria</taxon>
        <taxon>Rhodospirillales</taxon>
        <taxon>Thalassospiraceae</taxon>
        <taxon>Thalassospira</taxon>
    </lineage>
</organism>
<geneLocation type="plasmid" evidence="2"/>
<evidence type="ECO:0000313" key="2">
    <source>
        <dbReference type="Proteomes" id="UP000007127"/>
    </source>
</evidence>
<dbReference type="Proteomes" id="UP000007127">
    <property type="component" value="Plasmid"/>
</dbReference>
<protein>
    <submittedName>
        <fullName evidence="1">Uncharacterized protein</fullName>
    </submittedName>
</protein>
<dbReference type="RefSeq" id="WP_007091030.1">
    <property type="nucleotide sequence ID" value="NZ_CP004389.1"/>
</dbReference>
<sequence length="95" mass="10004">MESSVIETKTGPVLLSIEITSEPVHATITPTGYLTIKLDGAIATDVVDNLDRDAAGILLAAAASDQWLDVCQVDNTGAVNEAYRIPITLDKQPPA</sequence>
<dbReference type="GeneID" id="31929996"/>
<name>A0AB72UJH8_9PROT</name>
<dbReference type="AlphaFoldDB" id="A0AB72UJH8"/>
<gene>
    <name evidence="1" type="ORF">TH3_21793</name>
</gene>